<comment type="caution">
    <text evidence="2">The sequence shown here is derived from an EMBL/GenBank/DDBJ whole genome shotgun (WGS) entry which is preliminary data.</text>
</comment>
<evidence type="ECO:0000313" key="3">
    <source>
        <dbReference type="Proteomes" id="UP001258945"/>
    </source>
</evidence>
<protein>
    <submittedName>
        <fullName evidence="2">Uncharacterized protein</fullName>
    </submittedName>
</protein>
<dbReference type="Proteomes" id="UP001258945">
    <property type="component" value="Unassembled WGS sequence"/>
</dbReference>
<organism evidence="2 3">
    <name type="scientific">Roseomonas gilardii</name>
    <dbReference type="NCBI Taxonomy" id="257708"/>
    <lineage>
        <taxon>Bacteria</taxon>
        <taxon>Pseudomonadati</taxon>
        <taxon>Pseudomonadota</taxon>
        <taxon>Alphaproteobacteria</taxon>
        <taxon>Acetobacterales</taxon>
        <taxon>Roseomonadaceae</taxon>
        <taxon>Roseomonas</taxon>
    </lineage>
</organism>
<keyword evidence="1" id="KW-0812">Transmembrane</keyword>
<evidence type="ECO:0000313" key="2">
    <source>
        <dbReference type="EMBL" id="MDT8333128.1"/>
    </source>
</evidence>
<keyword evidence="1" id="KW-0472">Membrane</keyword>
<proteinExistence type="predicted"/>
<keyword evidence="3" id="KW-1185">Reference proteome</keyword>
<gene>
    <name evidence="2" type="ORF">RQ831_18925</name>
</gene>
<sequence length="263" mass="29912">MNTNSPLMSPDPDKIGKFADQFYQYGPFFAATLLIFLGGMFVLQSEKIGKMFGVIMAITGVCAGYFAISVWNDWDKIKQTKEGIIVTARGTSTRIVNEAIDAANIIKQQAEIEARRIEDKSHTDARTIIEQAKLDANIIRTEALNERRFYYKFVVRISDRNMPFRRVDLSDRWKNTYEIYTIRENDGDQIQILLIGTQQVNLTLIRPLYFEFGSNSPPLAICLDSPNTIDRLDIKKNGSEYNLVGNREGRDIAFTCTNSGVQQ</sequence>
<feature type="transmembrane region" description="Helical" evidence="1">
    <location>
        <begin position="22"/>
        <end position="43"/>
    </location>
</feature>
<name>A0ABU3MJD1_9PROT</name>
<reference evidence="2 3" key="1">
    <citation type="journal article" date="2019" name="Microb. Pathog.">
        <title>Comparison of VITEK 2, MALDI-TOF MS, 16S rRNA gene sequencing, and whole-genome sequencing for identification of Roseomonas mucosa.</title>
        <authorList>
            <person name="Rudolph W.W."/>
            <person name="Gunzer F."/>
            <person name="Trauth M."/>
            <person name="Bunk B."/>
            <person name="Bigge R."/>
            <person name="Schrottner P."/>
        </authorList>
    </citation>
    <scope>NUCLEOTIDE SEQUENCE [LARGE SCALE GENOMIC DNA]</scope>
    <source>
        <strain evidence="2 3">DSM 103800</strain>
    </source>
</reference>
<feature type="transmembrane region" description="Helical" evidence="1">
    <location>
        <begin position="52"/>
        <end position="71"/>
    </location>
</feature>
<dbReference type="EMBL" id="JAVVDO010000044">
    <property type="protein sequence ID" value="MDT8333128.1"/>
    <property type="molecule type" value="Genomic_DNA"/>
</dbReference>
<evidence type="ECO:0000256" key="1">
    <source>
        <dbReference type="SAM" id="Phobius"/>
    </source>
</evidence>
<keyword evidence="1" id="KW-1133">Transmembrane helix</keyword>
<dbReference type="RefSeq" id="WP_314284280.1">
    <property type="nucleotide sequence ID" value="NZ_JAVVDO010000044.1"/>
</dbReference>
<accession>A0ABU3MJD1</accession>